<dbReference type="CDD" id="cd00291">
    <property type="entry name" value="SirA_YedF_YeeD"/>
    <property type="match status" value="1"/>
</dbReference>
<dbReference type="Proteomes" id="UP000030451">
    <property type="component" value="Unassembled WGS sequence"/>
</dbReference>
<gene>
    <name evidence="2" type="ORF">NM06_19955</name>
</gene>
<dbReference type="Pfam" id="PF01206">
    <property type="entry name" value="TusA"/>
    <property type="match status" value="1"/>
</dbReference>
<proteinExistence type="predicted"/>
<dbReference type="RefSeq" id="WP_038133817.1">
    <property type="nucleotide sequence ID" value="NZ_JAVHXF010000104.1"/>
</dbReference>
<sequence>MEPNILDLRQERCPLALLLAKRHTNLLKVGDSCCILIRESSSKSDIQKFLQKQSFDLLIEEMDDHFRIHVNRTKEMC</sequence>
<dbReference type="AlphaFoldDB" id="A0A0A5HRC0"/>
<evidence type="ECO:0000259" key="1">
    <source>
        <dbReference type="Pfam" id="PF01206"/>
    </source>
</evidence>
<dbReference type="OrthoDB" id="6215889at2"/>
<dbReference type="InterPro" id="IPR001455">
    <property type="entry name" value="TusA-like"/>
</dbReference>
<comment type="caution">
    <text evidence="2">The sequence shown here is derived from an EMBL/GenBank/DDBJ whole genome shotgun (WGS) entry which is preliminary data.</text>
</comment>
<dbReference type="EMBL" id="JRWP01000060">
    <property type="protein sequence ID" value="KGY06890.1"/>
    <property type="molecule type" value="Genomic_DNA"/>
</dbReference>
<reference evidence="2 3" key="1">
    <citation type="submission" date="2014-10" db="EMBL/GenBank/DDBJ databases">
        <title>Genome sequencing of Vibrio sinaloensis T08.</title>
        <authorList>
            <person name="Chan K.-G."/>
            <person name="Mohamad N.I."/>
        </authorList>
    </citation>
    <scope>NUCLEOTIDE SEQUENCE [LARGE SCALE GENOMIC DNA]</scope>
    <source>
        <strain evidence="2 3">T08</strain>
    </source>
</reference>
<accession>A0A0A5HRC0</accession>
<dbReference type="STRING" id="379097.SE23_18415"/>
<organism evidence="2 3">
    <name type="scientific">Photobacterium sp. (strain ATCC 43367)</name>
    <dbReference type="NCBI Taxonomy" id="379097"/>
    <lineage>
        <taxon>Bacteria</taxon>
        <taxon>Pseudomonadati</taxon>
        <taxon>Pseudomonadota</taxon>
        <taxon>Gammaproteobacteria</taxon>
        <taxon>Vibrionales</taxon>
        <taxon>Vibrionaceae</taxon>
        <taxon>Vibrio</taxon>
        <taxon>Vibrio oreintalis group</taxon>
    </lineage>
</organism>
<dbReference type="InterPro" id="IPR036868">
    <property type="entry name" value="TusA-like_sf"/>
</dbReference>
<feature type="domain" description="UPF0033" evidence="1">
    <location>
        <begin position="5"/>
        <end position="71"/>
    </location>
</feature>
<name>A0A0A5HRC0_PHOS4</name>
<dbReference type="Gene3D" id="3.30.110.40">
    <property type="entry name" value="TusA-like domain"/>
    <property type="match status" value="1"/>
</dbReference>
<dbReference type="SUPFAM" id="SSF64307">
    <property type="entry name" value="SirA-like"/>
    <property type="match status" value="1"/>
</dbReference>
<protein>
    <submittedName>
        <fullName evidence="2">Oxidoreductase</fullName>
    </submittedName>
</protein>
<evidence type="ECO:0000313" key="3">
    <source>
        <dbReference type="Proteomes" id="UP000030451"/>
    </source>
</evidence>
<evidence type="ECO:0000313" key="2">
    <source>
        <dbReference type="EMBL" id="KGY06890.1"/>
    </source>
</evidence>